<keyword evidence="2" id="KW-1185">Reference proteome</keyword>
<dbReference type="AlphaFoldDB" id="K0SDM3"/>
<dbReference type="Proteomes" id="UP000266841">
    <property type="component" value="Unassembled WGS sequence"/>
</dbReference>
<name>K0SDM3_THAOC</name>
<evidence type="ECO:0000313" key="2">
    <source>
        <dbReference type="Proteomes" id="UP000266841"/>
    </source>
</evidence>
<comment type="caution">
    <text evidence="1">The sequence shown here is derived from an EMBL/GenBank/DDBJ whole genome shotgun (WGS) entry which is preliminary data.</text>
</comment>
<reference evidence="1 2" key="1">
    <citation type="journal article" date="2012" name="Genome Biol.">
        <title>Genome and low-iron response of an oceanic diatom adapted to chronic iron limitation.</title>
        <authorList>
            <person name="Lommer M."/>
            <person name="Specht M."/>
            <person name="Roy A.S."/>
            <person name="Kraemer L."/>
            <person name="Andreson R."/>
            <person name="Gutowska M.A."/>
            <person name="Wolf J."/>
            <person name="Bergner S.V."/>
            <person name="Schilhabel M.B."/>
            <person name="Klostermeier U.C."/>
            <person name="Beiko R.G."/>
            <person name="Rosenstiel P."/>
            <person name="Hippler M."/>
            <person name="Laroche J."/>
        </authorList>
    </citation>
    <scope>NUCLEOTIDE SEQUENCE [LARGE SCALE GENOMIC DNA]</scope>
    <source>
        <strain evidence="1 2">CCMP1005</strain>
    </source>
</reference>
<sequence>DVPWLGSSSIADLVVEKKLTLTNY</sequence>
<dbReference type="EMBL" id="AGNL01017554">
    <property type="protein sequence ID" value="EJK64178.1"/>
    <property type="molecule type" value="Genomic_DNA"/>
</dbReference>
<gene>
    <name evidence="1" type="ORF">THAOC_15115</name>
</gene>
<accession>K0SDM3</accession>
<proteinExistence type="predicted"/>
<evidence type="ECO:0000313" key="1">
    <source>
        <dbReference type="EMBL" id="EJK64178.1"/>
    </source>
</evidence>
<protein>
    <submittedName>
        <fullName evidence="1">Uncharacterized protein</fullName>
    </submittedName>
</protein>
<organism evidence="1 2">
    <name type="scientific">Thalassiosira oceanica</name>
    <name type="common">Marine diatom</name>
    <dbReference type="NCBI Taxonomy" id="159749"/>
    <lineage>
        <taxon>Eukaryota</taxon>
        <taxon>Sar</taxon>
        <taxon>Stramenopiles</taxon>
        <taxon>Ochrophyta</taxon>
        <taxon>Bacillariophyta</taxon>
        <taxon>Coscinodiscophyceae</taxon>
        <taxon>Thalassiosirophycidae</taxon>
        <taxon>Thalassiosirales</taxon>
        <taxon>Thalassiosiraceae</taxon>
        <taxon>Thalassiosira</taxon>
    </lineage>
</organism>
<feature type="non-terminal residue" evidence="1">
    <location>
        <position position="1"/>
    </location>
</feature>